<evidence type="ECO:0000313" key="2">
    <source>
        <dbReference type="EMBL" id="QXH53875.1"/>
    </source>
</evidence>
<dbReference type="PROSITE" id="PS00356">
    <property type="entry name" value="HTH_LACI_1"/>
    <property type="match status" value="1"/>
</dbReference>
<protein>
    <submittedName>
        <fullName evidence="2">LacI family DNA-binding transcriptional regulator</fullName>
    </submittedName>
</protein>
<dbReference type="InterPro" id="IPR025997">
    <property type="entry name" value="SBP_2_dom"/>
</dbReference>
<dbReference type="PROSITE" id="PS50932">
    <property type="entry name" value="HTH_LACI_2"/>
    <property type="match status" value="1"/>
</dbReference>
<dbReference type="GO" id="GO:0003677">
    <property type="term" value="F:DNA binding"/>
    <property type="evidence" value="ECO:0007669"/>
    <property type="project" value="UniProtKB-KW"/>
</dbReference>
<sequence>MDKTDRRQGMTDVAERAGVSLSTVDRVLNERGSVSDAKRRKVLDAARVLGLRRLLPSAVHGLLRVDLLMVDSPTDHYRRLGEAFERQARMHRSRLVLQKHIWQEKHPEQLLALIEQPRLRRQGLVVVAQDTPQIRDALAAQIAAGVPVVLLTSSLSELAGATYAGIDNHMAGRAAGRLMSQALAGREGEVLLITNSLLYHAHQQRVAGFVEVMARQLPHMPVSSPVQCHDDHPANTRAIDAFLAQGRTLAGLYTSGSGTDGVERALRRHGVRPVWISHEATEQHAGLLKEGLLSLVIDQDPQGQAEAAIQQVLFANGDLDAPPQVKAQLRIVIDETLGS</sequence>
<dbReference type="InterPro" id="IPR000843">
    <property type="entry name" value="HTH_LacI"/>
</dbReference>
<keyword evidence="3" id="KW-1185">Reference proteome</keyword>
<evidence type="ECO:0000259" key="1">
    <source>
        <dbReference type="PROSITE" id="PS50932"/>
    </source>
</evidence>
<dbReference type="PANTHER" id="PTHR30146:SF152">
    <property type="entry name" value="TRANSCRIPTIONAL REGULATORY PROTEIN"/>
    <property type="match status" value="1"/>
</dbReference>
<reference evidence="2" key="1">
    <citation type="journal article" date="2021" name="Microorganisms">
        <title>The Ever-Expanding Pseudomonas Genus: Description of 43 New Species and Partition of the Pseudomonas putida Group.</title>
        <authorList>
            <person name="Girard L."/>
            <person name="Lood C."/>
            <person name="Hofte M."/>
            <person name="Vandamme P."/>
            <person name="Rokni-Zadeh H."/>
            <person name="van Noort V."/>
            <person name="Lavigne R."/>
            <person name="De Mot R."/>
        </authorList>
    </citation>
    <scope>NUCLEOTIDE SEQUENCE</scope>
    <source>
        <strain evidence="2">COW40</strain>
    </source>
</reference>
<dbReference type="EMBL" id="CP077076">
    <property type="protein sequence ID" value="QXH53875.1"/>
    <property type="molecule type" value="Genomic_DNA"/>
</dbReference>
<dbReference type="CDD" id="cd06307">
    <property type="entry name" value="PBP1_sugar_binding"/>
    <property type="match status" value="1"/>
</dbReference>
<name>A0ABX8NDB9_9PSED</name>
<dbReference type="CDD" id="cd01392">
    <property type="entry name" value="HTH_LacI"/>
    <property type="match status" value="1"/>
</dbReference>
<organism evidence="2 3">
    <name type="scientific">Pseudomonas fakonensis</name>
    <dbReference type="NCBI Taxonomy" id="2842355"/>
    <lineage>
        <taxon>Bacteria</taxon>
        <taxon>Pseudomonadati</taxon>
        <taxon>Pseudomonadota</taxon>
        <taxon>Gammaproteobacteria</taxon>
        <taxon>Pseudomonadales</taxon>
        <taxon>Pseudomonadaceae</taxon>
        <taxon>Pseudomonas</taxon>
    </lineage>
</organism>
<feature type="domain" description="HTH lacI-type" evidence="1">
    <location>
        <begin position="10"/>
        <end position="65"/>
    </location>
</feature>
<gene>
    <name evidence="2" type="ORF">KSS94_12450</name>
</gene>
<accession>A0ABX8NDB9</accession>
<dbReference type="Pfam" id="PF13407">
    <property type="entry name" value="Peripla_BP_4"/>
    <property type="match status" value="1"/>
</dbReference>
<proteinExistence type="predicted"/>
<keyword evidence="2" id="KW-0238">DNA-binding</keyword>
<evidence type="ECO:0000313" key="3">
    <source>
        <dbReference type="Proteomes" id="UP001046350"/>
    </source>
</evidence>
<dbReference type="PANTHER" id="PTHR30146">
    <property type="entry name" value="LACI-RELATED TRANSCRIPTIONAL REPRESSOR"/>
    <property type="match status" value="1"/>
</dbReference>
<dbReference type="SMART" id="SM00354">
    <property type="entry name" value="HTH_LACI"/>
    <property type="match status" value="1"/>
</dbReference>
<dbReference type="Pfam" id="PF00356">
    <property type="entry name" value="LacI"/>
    <property type="match status" value="1"/>
</dbReference>
<dbReference type="RefSeq" id="WP_217843269.1">
    <property type="nucleotide sequence ID" value="NZ_CP077076.1"/>
</dbReference>
<dbReference type="Proteomes" id="UP001046350">
    <property type="component" value="Chromosome"/>
</dbReference>